<protein>
    <submittedName>
        <fullName evidence="1">7747_t:CDS:1</fullName>
    </submittedName>
</protein>
<dbReference type="Proteomes" id="UP000789508">
    <property type="component" value="Unassembled WGS sequence"/>
</dbReference>
<evidence type="ECO:0000313" key="1">
    <source>
        <dbReference type="EMBL" id="CAG8465784.1"/>
    </source>
</evidence>
<dbReference type="Gene3D" id="3.30.420.40">
    <property type="match status" value="2"/>
</dbReference>
<organism evidence="1 2">
    <name type="scientific">Ambispora leptoticha</name>
    <dbReference type="NCBI Taxonomy" id="144679"/>
    <lineage>
        <taxon>Eukaryota</taxon>
        <taxon>Fungi</taxon>
        <taxon>Fungi incertae sedis</taxon>
        <taxon>Mucoromycota</taxon>
        <taxon>Glomeromycotina</taxon>
        <taxon>Glomeromycetes</taxon>
        <taxon>Archaeosporales</taxon>
        <taxon>Ambisporaceae</taxon>
        <taxon>Ambispora</taxon>
    </lineage>
</organism>
<dbReference type="OrthoDB" id="2963168at2759"/>
<dbReference type="AlphaFoldDB" id="A0A9N8VZF0"/>
<dbReference type="InterPro" id="IPR043129">
    <property type="entry name" value="ATPase_NBD"/>
</dbReference>
<evidence type="ECO:0000313" key="2">
    <source>
        <dbReference type="Proteomes" id="UP000789508"/>
    </source>
</evidence>
<sequence length="547" mass="62448">MLGFGAPEISITLHRHYFLPERTVHVKETKFGSGFAFCPRPLNNGQINIDNIATNSEWPGWLGKFKTNTALEYDSNWNVTNWGYPAISQRPNLKTKGGSQISDKKPVELFKLHLGDIPVDEKPLLPTGLNYKKAITDYLREMGKIIKERLGRNWPHLDFHNDVQIVMTIPAEFIENTKAIMRKCAFDAGLINKKDSENLTFTTEPEAAALYCLHYVHDYQLGDCEHYMIVDCGGGTVDLTTRKLLPGKQIGEVTVRTGGYCGSAYVDRQGILKILDETNWVKILFTGDPKDYRRKILDIEEYCPAAIQYINYLMRPKLEENQWRIFLDFDTVKSMFEPVINSIINLIQKQIDASPAKCQVIFLCGGFGESPYLLKRVKERFETPSTMICAPHQAVTAIVRGAVLVGINESSIKTRVLKWTYGIECYRRWDPTRDPIERRGPNGYVRSFDKLATRGEKVNVNKEYKKKYSTTHPTTVSFPVYTSSNENEVYCDGLKRLGELEIAIPNPQGLKRDIEFSLFFGQMDIKAMARILETNLQCITTLMFDQD</sequence>
<keyword evidence="2" id="KW-1185">Reference proteome</keyword>
<dbReference type="PANTHER" id="PTHR14187:SF5">
    <property type="entry name" value="HEAT SHOCK 70 KDA PROTEIN 12A"/>
    <property type="match status" value="1"/>
</dbReference>
<dbReference type="SUPFAM" id="SSF53067">
    <property type="entry name" value="Actin-like ATPase domain"/>
    <property type="match status" value="2"/>
</dbReference>
<comment type="caution">
    <text evidence="1">The sequence shown here is derived from an EMBL/GenBank/DDBJ whole genome shotgun (WGS) entry which is preliminary data.</text>
</comment>
<dbReference type="PANTHER" id="PTHR14187">
    <property type="entry name" value="ALPHA KINASE/ELONGATION FACTOR 2 KINASE"/>
    <property type="match status" value="1"/>
</dbReference>
<gene>
    <name evidence="1" type="ORF">ALEPTO_LOCUS1769</name>
</gene>
<name>A0A9N8VZF0_9GLOM</name>
<dbReference type="EMBL" id="CAJVPS010000215">
    <property type="protein sequence ID" value="CAG8465784.1"/>
    <property type="molecule type" value="Genomic_DNA"/>
</dbReference>
<proteinExistence type="predicted"/>
<reference evidence="1" key="1">
    <citation type="submission" date="2021-06" db="EMBL/GenBank/DDBJ databases">
        <authorList>
            <person name="Kallberg Y."/>
            <person name="Tangrot J."/>
            <person name="Rosling A."/>
        </authorList>
    </citation>
    <scope>NUCLEOTIDE SEQUENCE</scope>
    <source>
        <strain evidence="1">FL130A</strain>
    </source>
</reference>
<accession>A0A9N8VZF0</accession>
<dbReference type="Gene3D" id="3.90.640.10">
    <property type="entry name" value="Actin, Chain A, domain 4"/>
    <property type="match status" value="1"/>
</dbReference>